<proteinExistence type="predicted"/>
<dbReference type="Proteomes" id="UP000547058">
    <property type="component" value="Unassembled WGS sequence"/>
</dbReference>
<gene>
    <name evidence="4" type="ORF">H4O11_10280</name>
</gene>
<dbReference type="PANTHER" id="PTHR11731:SF193">
    <property type="entry name" value="DIPEPTIDYL PEPTIDASE 9"/>
    <property type="match status" value="1"/>
</dbReference>
<evidence type="ECO:0000256" key="1">
    <source>
        <dbReference type="SAM" id="SignalP"/>
    </source>
</evidence>
<feature type="chain" id="PRO_5031372619" evidence="1">
    <location>
        <begin position="21"/>
        <end position="741"/>
    </location>
</feature>
<sequence>MRHLFAALALMFATTTAAHAEKLTLEAITGSLPLSGPTLMKPKVAPDGSQVSFLRGKDSDRNQLDLWTYDIASGQTRLLVDSKVVLPGTETLSDVEKARRERQRIAAMTGIVDYQWSPDAKTLLFPLGGELYLYDLQKQGSAAVRQLTHGEGFATDAKLSPLGGFVSFVRARNLWVIDLASGEPRQLTHDGSDTIGNGVAEFVADEEMDRHTGYWWAPDDSAIAFARIDESPVPVQKRYEVYPDRTDVIEQRYPAAGDANVRVQLGVIAPAAGAQPRWIDLGREQDIYLARVDWRDPQHLSFQRQSRDQRQLDLVETALETDRQRVLVHETSPTWVPLHNSLRFLDDGGFLWSSERSGFEHLYRIDKAGKAHALTAGQWPVDELLAVDQAAGIVYFRAGIESSRESQVYSVSLQGGTPSRLSQAPGMHSASFARNASVYVDSWSNSSTPPQIELFRASGEKIATLVENNLDDPSHPYARYRDAQLPVEFGTLTAADGRTPLHYSVIKPARFDATKRYPVAVYVYGGPASQTVTNAWPGRGDHLFNQYLAQQGYVVFSLDNRGTPRRGRDFGGALYGKQGTVEVADQLRGVEWLEKQPWVDPARIGVQGWSNGGYMTLMLLAKASNRYACGVAGAPVTDWGLYDSHYTERYMDLPERNEAGYTEARVLTHIDGLRSRLLLIHGMADDNVLFSNSTVLMSALQKRGQPFELMTYPGAKHGLSGADALHRYRTAEDFLGRCLKP</sequence>
<evidence type="ECO:0000313" key="4">
    <source>
        <dbReference type="EMBL" id="MBA8682194.1"/>
    </source>
</evidence>
<keyword evidence="1" id="KW-0732">Signal</keyword>
<dbReference type="InterPro" id="IPR050278">
    <property type="entry name" value="Serine_Prot_S9B/DPPIV"/>
</dbReference>
<evidence type="ECO:0000259" key="3">
    <source>
        <dbReference type="Pfam" id="PF00930"/>
    </source>
</evidence>
<feature type="domain" description="Dipeptidylpeptidase IV N-terminal" evidence="3">
    <location>
        <begin position="126"/>
        <end position="450"/>
    </location>
</feature>
<dbReference type="GO" id="GO:0008236">
    <property type="term" value="F:serine-type peptidase activity"/>
    <property type="evidence" value="ECO:0007669"/>
    <property type="project" value="InterPro"/>
</dbReference>
<dbReference type="SUPFAM" id="SSF82171">
    <property type="entry name" value="DPP6 N-terminal domain-like"/>
    <property type="match status" value="1"/>
</dbReference>
<dbReference type="Pfam" id="PF00326">
    <property type="entry name" value="Peptidase_S9"/>
    <property type="match status" value="1"/>
</dbReference>
<dbReference type="Gene3D" id="3.40.50.1820">
    <property type="entry name" value="alpha/beta hydrolase"/>
    <property type="match status" value="1"/>
</dbReference>
<dbReference type="InterPro" id="IPR001375">
    <property type="entry name" value="Peptidase_S9_cat"/>
</dbReference>
<dbReference type="InterPro" id="IPR002469">
    <property type="entry name" value="Peptidase_S9B_N"/>
</dbReference>
<accession>A0A7W3FMB6</accession>
<evidence type="ECO:0000259" key="2">
    <source>
        <dbReference type="Pfam" id="PF00326"/>
    </source>
</evidence>
<dbReference type="PANTHER" id="PTHR11731">
    <property type="entry name" value="PROTEASE FAMILY S9B,C DIPEPTIDYL-PEPTIDASE IV-RELATED"/>
    <property type="match status" value="1"/>
</dbReference>
<protein>
    <submittedName>
        <fullName evidence="4">S9 family peptidase</fullName>
    </submittedName>
</protein>
<dbReference type="AlphaFoldDB" id="A0A7W3FMB6"/>
<dbReference type="InterPro" id="IPR029058">
    <property type="entry name" value="AB_hydrolase_fold"/>
</dbReference>
<dbReference type="SUPFAM" id="SSF53474">
    <property type="entry name" value="alpha/beta-Hydrolases"/>
    <property type="match status" value="1"/>
</dbReference>
<comment type="caution">
    <text evidence="4">The sequence shown here is derived from an EMBL/GenBank/DDBJ whole genome shotgun (WGS) entry which is preliminary data.</text>
</comment>
<dbReference type="GO" id="GO:0006508">
    <property type="term" value="P:proteolysis"/>
    <property type="evidence" value="ECO:0007669"/>
    <property type="project" value="InterPro"/>
</dbReference>
<evidence type="ECO:0000313" key="5">
    <source>
        <dbReference type="Proteomes" id="UP000547058"/>
    </source>
</evidence>
<feature type="domain" description="Peptidase S9 prolyl oligopeptidase catalytic" evidence="2">
    <location>
        <begin position="546"/>
        <end position="740"/>
    </location>
</feature>
<name>A0A7W3FMB6_9GAMM</name>
<reference evidence="4 5" key="1">
    <citation type="submission" date="2020-08" db="EMBL/GenBank/DDBJ databases">
        <title>Stenotrophomonas tumulicola JCM 30961.</title>
        <authorList>
            <person name="Deng Y."/>
        </authorList>
    </citation>
    <scope>NUCLEOTIDE SEQUENCE [LARGE SCALE GENOMIC DNA]</scope>
    <source>
        <strain evidence="4 5">JCM 30961</strain>
    </source>
</reference>
<feature type="signal peptide" evidence="1">
    <location>
        <begin position="1"/>
        <end position="20"/>
    </location>
</feature>
<organism evidence="4 5">
    <name type="scientific">Stenotrophomonas tumulicola</name>
    <dbReference type="NCBI Taxonomy" id="1685415"/>
    <lineage>
        <taxon>Bacteria</taxon>
        <taxon>Pseudomonadati</taxon>
        <taxon>Pseudomonadota</taxon>
        <taxon>Gammaproteobacteria</taxon>
        <taxon>Lysobacterales</taxon>
        <taxon>Lysobacteraceae</taxon>
        <taxon>Stenotrophomonas</taxon>
    </lineage>
</organism>
<dbReference type="RefSeq" id="WP_182339323.1">
    <property type="nucleotide sequence ID" value="NZ_JACGXS010000004.1"/>
</dbReference>
<dbReference type="EMBL" id="JACGXS010000004">
    <property type="protein sequence ID" value="MBA8682194.1"/>
    <property type="molecule type" value="Genomic_DNA"/>
</dbReference>
<keyword evidence="5" id="KW-1185">Reference proteome</keyword>
<dbReference type="Gene3D" id="2.140.10.30">
    <property type="entry name" value="Dipeptidylpeptidase IV, N-terminal domain"/>
    <property type="match status" value="1"/>
</dbReference>
<dbReference type="GO" id="GO:0008239">
    <property type="term" value="F:dipeptidyl-peptidase activity"/>
    <property type="evidence" value="ECO:0007669"/>
    <property type="project" value="TreeGrafter"/>
</dbReference>
<dbReference type="Pfam" id="PF00930">
    <property type="entry name" value="DPPIV_N"/>
    <property type="match status" value="1"/>
</dbReference>